<dbReference type="InterPro" id="IPR055290">
    <property type="entry name" value="At3g26010-like"/>
</dbReference>
<dbReference type="InterPro" id="IPR056592">
    <property type="entry name" value="Beta-prop_At3g26010-like"/>
</dbReference>
<dbReference type="SUPFAM" id="SSF81383">
    <property type="entry name" value="F-box domain"/>
    <property type="match status" value="1"/>
</dbReference>
<organism evidence="2 3">
    <name type="scientific">Aristolochia fimbriata</name>
    <name type="common">White veined hardy Dutchman's pipe vine</name>
    <dbReference type="NCBI Taxonomy" id="158543"/>
    <lineage>
        <taxon>Eukaryota</taxon>
        <taxon>Viridiplantae</taxon>
        <taxon>Streptophyta</taxon>
        <taxon>Embryophyta</taxon>
        <taxon>Tracheophyta</taxon>
        <taxon>Spermatophyta</taxon>
        <taxon>Magnoliopsida</taxon>
        <taxon>Magnoliidae</taxon>
        <taxon>Piperales</taxon>
        <taxon>Aristolochiaceae</taxon>
        <taxon>Aristolochia</taxon>
    </lineage>
</organism>
<dbReference type="Proteomes" id="UP000825729">
    <property type="component" value="Unassembled WGS sequence"/>
</dbReference>
<dbReference type="EMBL" id="JAINDJ010000008">
    <property type="protein sequence ID" value="KAG9439295.1"/>
    <property type="molecule type" value="Genomic_DNA"/>
</dbReference>
<dbReference type="InterPro" id="IPR017451">
    <property type="entry name" value="F-box-assoc_interact_dom"/>
</dbReference>
<keyword evidence="3" id="KW-1185">Reference proteome</keyword>
<dbReference type="Gene3D" id="1.20.1280.50">
    <property type="match status" value="1"/>
</dbReference>
<gene>
    <name evidence="2" type="ORF">H6P81_019460</name>
</gene>
<dbReference type="AlphaFoldDB" id="A0AAV7DRS1"/>
<dbReference type="PANTHER" id="PTHR35546">
    <property type="entry name" value="F-BOX PROTEIN INTERACTION DOMAIN PROTEIN-RELATED"/>
    <property type="match status" value="1"/>
</dbReference>
<dbReference type="InterPro" id="IPR036047">
    <property type="entry name" value="F-box-like_dom_sf"/>
</dbReference>
<evidence type="ECO:0000259" key="1">
    <source>
        <dbReference type="PROSITE" id="PS50181"/>
    </source>
</evidence>
<protein>
    <recommendedName>
        <fullName evidence="1">F-box domain-containing protein</fullName>
    </recommendedName>
</protein>
<evidence type="ECO:0000313" key="3">
    <source>
        <dbReference type="Proteomes" id="UP000825729"/>
    </source>
</evidence>
<dbReference type="PROSITE" id="PS50181">
    <property type="entry name" value="FBOX"/>
    <property type="match status" value="1"/>
</dbReference>
<name>A0AAV7DRS1_ARIFI</name>
<dbReference type="NCBIfam" id="TIGR01640">
    <property type="entry name" value="F_box_assoc_1"/>
    <property type="match status" value="1"/>
</dbReference>
<evidence type="ECO:0000313" key="2">
    <source>
        <dbReference type="EMBL" id="KAG9439295.1"/>
    </source>
</evidence>
<proteinExistence type="predicted"/>
<reference evidence="2 3" key="1">
    <citation type="submission" date="2021-07" db="EMBL/GenBank/DDBJ databases">
        <title>The Aristolochia fimbriata genome: insights into angiosperm evolution, floral development and chemical biosynthesis.</title>
        <authorList>
            <person name="Jiao Y."/>
        </authorList>
    </citation>
    <scope>NUCLEOTIDE SEQUENCE [LARGE SCALE GENOMIC DNA]</scope>
    <source>
        <strain evidence="2">IBCAS-2021</strain>
        <tissue evidence="2">Leaf</tissue>
    </source>
</reference>
<dbReference type="PANTHER" id="PTHR35546:SF130">
    <property type="entry name" value="EXPRESSED PROTEIN"/>
    <property type="match status" value="1"/>
</dbReference>
<dbReference type="Pfam" id="PF24750">
    <property type="entry name" value="b-prop_At3g26010-like"/>
    <property type="match status" value="1"/>
</dbReference>
<comment type="caution">
    <text evidence="2">The sequence shown here is derived from an EMBL/GenBank/DDBJ whole genome shotgun (WGS) entry which is preliminary data.</text>
</comment>
<accession>A0AAV7DRS1</accession>
<dbReference type="InterPro" id="IPR001810">
    <property type="entry name" value="F-box_dom"/>
</dbReference>
<dbReference type="Pfam" id="PF00646">
    <property type="entry name" value="F-box"/>
    <property type="match status" value="1"/>
</dbReference>
<sequence length="387" mass="43454">MASMEQLNDDVTKNILSRLKLEALIRCKSVSKKWKGLVTEVVESRGEKMHGLIVENYSLAFPGVFLPEYRYESQDSGVFNLDSALDSIHTRGFFCIRDSSDGLLLCSRTHLNPRKDSVMSYFVLNPVTGTRVAVPEAPPMKYSDHRDVLAFDPSSSFFKIVRWSRGSAKSFSEVDFYGSRTGTWSRRRKVAHSREVTFPDSRVSATSTVYVNGVVFRVADPNALVAIDVSGVVSCDDQIDPPARVITVPCLDKTTHRCLGKWQQGKALCYIDYNKTRIKLWVLEEEGVNGGAKEKWVLKQAIRMESLTTTTTTTMMSSGSSFRPVAMHSGKEELVLEVQQGIVCYNLKKSRLEGSYPVLQLKRGYFRSVTVFPFSATFHRPQTAVDP</sequence>
<feature type="domain" description="F-box" evidence="1">
    <location>
        <begin position="1"/>
        <end position="49"/>
    </location>
</feature>